<sequence length="71" mass="7894">MANVAEMNGFQAVAAPREVTFFATLRAKFQQYRLYRQTVNELSSLPNRELADLGLNRSGIKGTAIEAVYGK</sequence>
<gene>
    <name evidence="2" type="ORF">TA5114_00765</name>
</gene>
<dbReference type="RefSeq" id="WP_058313992.1">
    <property type="nucleotide sequence ID" value="NZ_CYTO01000024.1"/>
</dbReference>
<dbReference type="Pfam" id="PF06568">
    <property type="entry name" value="YjiS-like"/>
    <property type="match status" value="1"/>
</dbReference>
<dbReference type="InterPro" id="IPR009506">
    <property type="entry name" value="YjiS-like"/>
</dbReference>
<protein>
    <recommendedName>
        <fullName evidence="1">YjiS-like domain-containing protein</fullName>
    </recommendedName>
</protein>
<name>A0A0N7MBB9_9RHOB</name>
<proteinExistence type="predicted"/>
<reference evidence="3" key="1">
    <citation type="submission" date="2015-09" db="EMBL/GenBank/DDBJ databases">
        <authorList>
            <person name="Rodrigo-Torres Lidia"/>
            <person name="Arahal R.David."/>
        </authorList>
    </citation>
    <scope>NUCLEOTIDE SEQUENCE [LARGE SCALE GENOMIC DNA]</scope>
    <source>
        <strain evidence="3">CECT 5114</strain>
    </source>
</reference>
<dbReference type="OrthoDB" id="8244198at2"/>
<feature type="domain" description="YjiS-like" evidence="1">
    <location>
        <begin position="25"/>
        <end position="58"/>
    </location>
</feature>
<keyword evidence="3" id="KW-1185">Reference proteome</keyword>
<dbReference type="AlphaFoldDB" id="A0A0N7MBB9"/>
<dbReference type="Proteomes" id="UP000051184">
    <property type="component" value="Unassembled WGS sequence"/>
</dbReference>
<accession>A0A0N7MBB9</accession>
<evidence type="ECO:0000259" key="1">
    <source>
        <dbReference type="Pfam" id="PF06568"/>
    </source>
</evidence>
<dbReference type="STRING" id="1715691.TA5113_02413"/>
<evidence type="ECO:0000313" key="2">
    <source>
        <dbReference type="EMBL" id="CUK24976.1"/>
    </source>
</evidence>
<evidence type="ECO:0000313" key="3">
    <source>
        <dbReference type="Proteomes" id="UP000051184"/>
    </source>
</evidence>
<organism evidence="2 3">
    <name type="scientific">Cognatishimia activa</name>
    <dbReference type="NCBI Taxonomy" id="1715691"/>
    <lineage>
        <taxon>Bacteria</taxon>
        <taxon>Pseudomonadati</taxon>
        <taxon>Pseudomonadota</taxon>
        <taxon>Alphaproteobacteria</taxon>
        <taxon>Rhodobacterales</taxon>
        <taxon>Paracoccaceae</taxon>
        <taxon>Cognatishimia</taxon>
    </lineage>
</organism>
<dbReference type="EMBL" id="CYUE01000006">
    <property type="protein sequence ID" value="CUK24976.1"/>
    <property type="molecule type" value="Genomic_DNA"/>
</dbReference>